<dbReference type="OrthoDB" id="2103397at2759"/>
<name>A0A4S2MJE2_9PEZI</name>
<dbReference type="Proteomes" id="UP000298138">
    <property type="component" value="Unassembled WGS sequence"/>
</dbReference>
<gene>
    <name evidence="1" type="ORF">EX30DRAFT_224818</name>
</gene>
<proteinExistence type="predicted"/>
<dbReference type="InParanoid" id="A0A4S2MJE2"/>
<protein>
    <submittedName>
        <fullName evidence="1">Uncharacterized protein</fullName>
    </submittedName>
</protein>
<dbReference type="EMBL" id="ML220163">
    <property type="protein sequence ID" value="TGZ76895.1"/>
    <property type="molecule type" value="Genomic_DNA"/>
</dbReference>
<organism evidence="1 2">
    <name type="scientific">Ascodesmis nigricans</name>
    <dbReference type="NCBI Taxonomy" id="341454"/>
    <lineage>
        <taxon>Eukaryota</taxon>
        <taxon>Fungi</taxon>
        <taxon>Dikarya</taxon>
        <taxon>Ascomycota</taxon>
        <taxon>Pezizomycotina</taxon>
        <taxon>Pezizomycetes</taxon>
        <taxon>Pezizales</taxon>
        <taxon>Ascodesmidaceae</taxon>
        <taxon>Ascodesmis</taxon>
    </lineage>
</organism>
<reference evidence="1 2" key="1">
    <citation type="submission" date="2019-04" db="EMBL/GenBank/DDBJ databases">
        <title>Comparative genomics and transcriptomics to analyze fruiting body development in filamentous ascomycetes.</title>
        <authorList>
            <consortium name="DOE Joint Genome Institute"/>
            <person name="Lutkenhaus R."/>
            <person name="Traeger S."/>
            <person name="Breuer J."/>
            <person name="Kuo A."/>
            <person name="Lipzen A."/>
            <person name="Pangilinan J."/>
            <person name="Dilworth D."/>
            <person name="Sandor L."/>
            <person name="Poggeler S."/>
            <person name="Barry K."/>
            <person name="Grigoriev I.V."/>
            <person name="Nowrousian M."/>
        </authorList>
    </citation>
    <scope>NUCLEOTIDE SEQUENCE [LARGE SCALE GENOMIC DNA]</scope>
    <source>
        <strain evidence="1 2">CBS 389.68</strain>
    </source>
</reference>
<keyword evidence="2" id="KW-1185">Reference proteome</keyword>
<dbReference type="AlphaFoldDB" id="A0A4S2MJE2"/>
<accession>A0A4S2MJE2</accession>
<evidence type="ECO:0000313" key="1">
    <source>
        <dbReference type="EMBL" id="TGZ76895.1"/>
    </source>
</evidence>
<sequence length="267" mass="29824">MPPKRALGVDGDRLSTLVAQMPASPTGDDLMKFFRTVADVVAEFNQQKQRRLTVTPACSLDDLDSAVRMFGLDHVVGHRRYVFVSKKKDADVEMSDWLLPTLESLTTDYWRMQTAEALCRSPIDLLLNERLGRIQNKQSIENLALMAEKPMSADVPGGLKTVTGAMDYVIGYGGKEAFTSALIVVEAKRARSFDGGMAQCVAYLVGLQQRREVTSPSRMSVKVYGIVSDGLRYVFLRLDGRRLDVSTTHELLTEEDIRKTYYSAFLV</sequence>
<evidence type="ECO:0000313" key="2">
    <source>
        <dbReference type="Proteomes" id="UP000298138"/>
    </source>
</evidence>
<dbReference type="STRING" id="341454.A0A4S2MJE2"/>